<name>A0A136WC64_9FIRM</name>
<feature type="domain" description="HTH lysR-type" evidence="5">
    <location>
        <begin position="1"/>
        <end position="58"/>
    </location>
</feature>
<dbReference type="PANTHER" id="PTHR30126">
    <property type="entry name" value="HTH-TYPE TRANSCRIPTIONAL REGULATOR"/>
    <property type="match status" value="1"/>
</dbReference>
<keyword evidence="7" id="KW-1185">Reference proteome</keyword>
<protein>
    <submittedName>
        <fullName evidence="6">HTH-type transcriptional regulator CysL</fullName>
    </submittedName>
</protein>
<evidence type="ECO:0000256" key="1">
    <source>
        <dbReference type="ARBA" id="ARBA00009437"/>
    </source>
</evidence>
<evidence type="ECO:0000256" key="2">
    <source>
        <dbReference type="ARBA" id="ARBA00023015"/>
    </source>
</evidence>
<evidence type="ECO:0000313" key="6">
    <source>
        <dbReference type="EMBL" id="KXL52090.1"/>
    </source>
</evidence>
<reference evidence="6 7" key="1">
    <citation type="submission" date="2016-01" db="EMBL/GenBank/DDBJ databases">
        <title>Genome sequence of Clostridium neopropionicum X4, DSM-3847.</title>
        <authorList>
            <person name="Poehlein A."/>
            <person name="Beck M.H."/>
            <person name="Bengelsdorf F.R."/>
            <person name="Daniel R."/>
            <person name="Duerre P."/>
        </authorList>
    </citation>
    <scope>NUCLEOTIDE SEQUENCE [LARGE SCALE GENOMIC DNA]</scope>
    <source>
        <strain evidence="6 7">DSM-3847</strain>
    </source>
</reference>
<dbReference type="GO" id="GO:0000976">
    <property type="term" value="F:transcription cis-regulatory region binding"/>
    <property type="evidence" value="ECO:0007669"/>
    <property type="project" value="TreeGrafter"/>
</dbReference>
<dbReference type="GO" id="GO:0003700">
    <property type="term" value="F:DNA-binding transcription factor activity"/>
    <property type="evidence" value="ECO:0007669"/>
    <property type="project" value="InterPro"/>
</dbReference>
<dbReference type="AlphaFoldDB" id="A0A136WC64"/>
<evidence type="ECO:0000256" key="3">
    <source>
        <dbReference type="ARBA" id="ARBA00023125"/>
    </source>
</evidence>
<dbReference type="PRINTS" id="PR00039">
    <property type="entry name" value="HTHLYSR"/>
</dbReference>
<dbReference type="SUPFAM" id="SSF46785">
    <property type="entry name" value="Winged helix' DNA-binding domain"/>
    <property type="match status" value="1"/>
</dbReference>
<dbReference type="Proteomes" id="UP000070539">
    <property type="component" value="Unassembled WGS sequence"/>
</dbReference>
<dbReference type="InterPro" id="IPR036390">
    <property type="entry name" value="WH_DNA-bd_sf"/>
</dbReference>
<dbReference type="RefSeq" id="WP_066090044.1">
    <property type="nucleotide sequence ID" value="NZ_LRVM01000011.1"/>
</dbReference>
<comment type="caution">
    <text evidence="6">The sequence shown here is derived from an EMBL/GenBank/DDBJ whole genome shotgun (WGS) entry which is preliminary data.</text>
</comment>
<dbReference type="SUPFAM" id="SSF53850">
    <property type="entry name" value="Periplasmic binding protein-like II"/>
    <property type="match status" value="1"/>
</dbReference>
<dbReference type="InterPro" id="IPR036388">
    <property type="entry name" value="WH-like_DNA-bd_sf"/>
</dbReference>
<dbReference type="PANTHER" id="PTHR30126:SF39">
    <property type="entry name" value="HTH-TYPE TRANSCRIPTIONAL REGULATOR CYSL"/>
    <property type="match status" value="1"/>
</dbReference>
<dbReference type="FunFam" id="1.10.10.10:FF:000001">
    <property type="entry name" value="LysR family transcriptional regulator"/>
    <property type="match status" value="1"/>
</dbReference>
<dbReference type="EMBL" id="LRVM01000011">
    <property type="protein sequence ID" value="KXL52090.1"/>
    <property type="molecule type" value="Genomic_DNA"/>
</dbReference>
<organism evidence="6 7">
    <name type="scientific">Anaerotignum neopropionicum</name>
    <dbReference type="NCBI Taxonomy" id="36847"/>
    <lineage>
        <taxon>Bacteria</taxon>
        <taxon>Bacillati</taxon>
        <taxon>Bacillota</taxon>
        <taxon>Clostridia</taxon>
        <taxon>Lachnospirales</taxon>
        <taxon>Anaerotignaceae</taxon>
        <taxon>Anaerotignum</taxon>
    </lineage>
</organism>
<keyword evidence="4" id="KW-0804">Transcription</keyword>
<dbReference type="Gene3D" id="1.10.10.10">
    <property type="entry name" value="Winged helix-like DNA-binding domain superfamily/Winged helix DNA-binding domain"/>
    <property type="match status" value="1"/>
</dbReference>
<proteinExistence type="inferred from homology"/>
<evidence type="ECO:0000259" key="5">
    <source>
        <dbReference type="PROSITE" id="PS50931"/>
    </source>
</evidence>
<dbReference type="Pfam" id="PF03466">
    <property type="entry name" value="LysR_substrate"/>
    <property type="match status" value="1"/>
</dbReference>
<dbReference type="InterPro" id="IPR005119">
    <property type="entry name" value="LysR_subst-bd"/>
</dbReference>
<dbReference type="STRING" id="36847.CLNEO_26060"/>
<dbReference type="OrthoDB" id="9785745at2"/>
<dbReference type="PROSITE" id="PS50931">
    <property type="entry name" value="HTH_LYSR"/>
    <property type="match status" value="1"/>
</dbReference>
<dbReference type="Gene3D" id="3.40.190.290">
    <property type="match status" value="1"/>
</dbReference>
<evidence type="ECO:0000313" key="7">
    <source>
        <dbReference type="Proteomes" id="UP000070539"/>
    </source>
</evidence>
<gene>
    <name evidence="6" type="primary">cysL</name>
    <name evidence="6" type="ORF">CLNEO_26060</name>
</gene>
<sequence>MTLRHFKIFIEVCETMNMTQAAEKLYISQSAVSQAISDLEVYYGTKLFERLSKRIYLTSVGAKLLSYARHITEMTVEAETSIKALSESEFIRIGASVTVGAAILPNLVRALKIISPSTEIAVVEDNTAVIESLILSNKVDLGLVEGEIISPDIKIRPFLKDELILISGKDHPFSKKTIVSPQTLENQNFIIREVGSGTRSLFEIKMAASNINWKASWICNNSETIKNAVENNLGISVISEKAVTKELQCQTLFASKIEGIEFIRYFKIAHHKNKFITEKMNVLINHLVKYF</sequence>
<dbReference type="InterPro" id="IPR000847">
    <property type="entry name" value="LysR_HTH_N"/>
</dbReference>
<keyword evidence="2" id="KW-0805">Transcription regulation</keyword>
<accession>A0A136WC64</accession>
<evidence type="ECO:0000256" key="4">
    <source>
        <dbReference type="ARBA" id="ARBA00023163"/>
    </source>
</evidence>
<dbReference type="Pfam" id="PF00126">
    <property type="entry name" value="HTH_1"/>
    <property type="match status" value="1"/>
</dbReference>
<comment type="similarity">
    <text evidence="1">Belongs to the LysR transcriptional regulatory family.</text>
</comment>
<keyword evidence="3" id="KW-0238">DNA-binding</keyword>